<proteinExistence type="predicted"/>
<feature type="region of interest" description="Disordered" evidence="1">
    <location>
        <begin position="43"/>
        <end position="72"/>
    </location>
</feature>
<protein>
    <submittedName>
        <fullName evidence="2">Uncharacterized protein</fullName>
    </submittedName>
</protein>
<gene>
    <name evidence="2" type="ORF">ABIG07_008476</name>
</gene>
<sequence length="228" mass="24980">MTGGQLQDREFLQNKANRQPTRADLNARSARFCAARTRRSYRSSALSRRATSPAGSPPRAVNSAWRTSRTRHSSHLASATAAAVSGPISPPRPARIAVPKVGSSGLQLVASPWRKALRQDLTFPGIVFGPVLRLALARLASICRIDVMSELLAWDRFRPRKARSKALKHQAFSGANEPQTRCRKDWHSRAKGALIIGPAGGPLAPVSPLAVRGFWWCGGKPRQPRRDR</sequence>
<evidence type="ECO:0000256" key="1">
    <source>
        <dbReference type="SAM" id="MobiDB-lite"/>
    </source>
</evidence>
<dbReference type="Proteomes" id="UP001565369">
    <property type="component" value="Unassembled WGS sequence"/>
</dbReference>
<accession>A0ABV4G8W9</accession>
<name>A0ABV4G8W9_9BRAD</name>
<organism evidence="2 3">
    <name type="scientific">Bradyrhizobium ottawaense</name>
    <dbReference type="NCBI Taxonomy" id="931866"/>
    <lineage>
        <taxon>Bacteria</taxon>
        <taxon>Pseudomonadati</taxon>
        <taxon>Pseudomonadota</taxon>
        <taxon>Alphaproteobacteria</taxon>
        <taxon>Hyphomicrobiales</taxon>
        <taxon>Nitrobacteraceae</taxon>
        <taxon>Bradyrhizobium</taxon>
    </lineage>
</organism>
<feature type="region of interest" description="Disordered" evidence="1">
    <location>
        <begin position="1"/>
        <end position="30"/>
    </location>
</feature>
<keyword evidence="3" id="KW-1185">Reference proteome</keyword>
<dbReference type="EMBL" id="JBGBZJ010000003">
    <property type="protein sequence ID" value="MEY9459528.1"/>
    <property type="molecule type" value="Genomic_DNA"/>
</dbReference>
<evidence type="ECO:0000313" key="2">
    <source>
        <dbReference type="EMBL" id="MEY9459528.1"/>
    </source>
</evidence>
<evidence type="ECO:0000313" key="3">
    <source>
        <dbReference type="Proteomes" id="UP001565369"/>
    </source>
</evidence>
<feature type="compositionally biased region" description="Low complexity" evidence="1">
    <location>
        <begin position="43"/>
        <end position="54"/>
    </location>
</feature>
<comment type="caution">
    <text evidence="2">The sequence shown here is derived from an EMBL/GenBank/DDBJ whole genome shotgun (WGS) entry which is preliminary data.</text>
</comment>
<reference evidence="2 3" key="1">
    <citation type="submission" date="2024-07" db="EMBL/GenBank/DDBJ databases">
        <title>Genomic Encyclopedia of Type Strains, Phase V (KMG-V): Genome sequencing to study the core and pangenomes of soil and plant-associated prokaryotes.</title>
        <authorList>
            <person name="Whitman W."/>
        </authorList>
    </citation>
    <scope>NUCLEOTIDE SEQUENCE [LARGE SCALE GENOMIC DNA]</scope>
    <source>
        <strain evidence="2 3">USDA 152</strain>
    </source>
</reference>